<dbReference type="InterPro" id="IPR029071">
    <property type="entry name" value="Ubiquitin-like_domsf"/>
</dbReference>
<dbReference type="PANTHER" id="PTHR46728:SF1">
    <property type="entry name" value="AN1-TYPE ZINC FINGER PROTEIN 4"/>
    <property type="match status" value="1"/>
</dbReference>
<dbReference type="Gene3D" id="3.10.20.90">
    <property type="entry name" value="Phosphatidylinositol 3-kinase Catalytic Subunit, Chain A, domain 1"/>
    <property type="match status" value="1"/>
</dbReference>
<dbReference type="InterPro" id="IPR000626">
    <property type="entry name" value="Ubiquitin-like_dom"/>
</dbReference>
<feature type="domain" description="Ubiquitin-like" evidence="6">
    <location>
        <begin position="3"/>
        <end position="78"/>
    </location>
</feature>
<evidence type="ECO:0000256" key="2">
    <source>
        <dbReference type="ARBA" id="ARBA00022771"/>
    </source>
</evidence>
<keyword evidence="3" id="KW-0862">Zinc</keyword>
<feature type="compositionally biased region" description="Polar residues" evidence="5">
    <location>
        <begin position="625"/>
        <end position="642"/>
    </location>
</feature>
<dbReference type="Pfam" id="PF00240">
    <property type="entry name" value="ubiquitin"/>
    <property type="match status" value="1"/>
</dbReference>
<dbReference type="InterPro" id="IPR053061">
    <property type="entry name" value="AN1-type_zinc_finger"/>
</dbReference>
<reference evidence="8" key="1">
    <citation type="submission" date="2024-06" db="EMBL/GenBank/DDBJ databases">
        <authorList>
            <person name="Liu X."/>
            <person name="Lenzi L."/>
            <person name="Haldenby T S."/>
            <person name="Uol C."/>
        </authorList>
    </citation>
    <scope>NUCLEOTIDE SEQUENCE</scope>
</reference>
<evidence type="ECO:0000259" key="6">
    <source>
        <dbReference type="PROSITE" id="PS50053"/>
    </source>
</evidence>
<evidence type="ECO:0000259" key="7">
    <source>
        <dbReference type="PROSITE" id="PS51039"/>
    </source>
</evidence>
<evidence type="ECO:0008006" key="10">
    <source>
        <dbReference type="Google" id="ProtNLM"/>
    </source>
</evidence>
<evidence type="ECO:0000256" key="4">
    <source>
        <dbReference type="PROSITE-ProRule" id="PRU00449"/>
    </source>
</evidence>
<gene>
    <name evidence="8" type="ORF">CDAUBV1_LOCUS17420</name>
</gene>
<feature type="region of interest" description="Disordered" evidence="5">
    <location>
        <begin position="881"/>
        <end position="909"/>
    </location>
</feature>
<evidence type="ECO:0000313" key="9">
    <source>
        <dbReference type="Proteomes" id="UP001497525"/>
    </source>
</evidence>
<dbReference type="PRINTS" id="PR00348">
    <property type="entry name" value="UBIQUITIN"/>
</dbReference>
<feature type="region of interest" description="Disordered" evidence="5">
    <location>
        <begin position="338"/>
        <end position="365"/>
    </location>
</feature>
<evidence type="ECO:0000256" key="3">
    <source>
        <dbReference type="ARBA" id="ARBA00022833"/>
    </source>
</evidence>
<sequence length="1072" mass="115782">MLMDLFIETLTGVSFELRVSPVETVMSIKSKIQRAEGIPVTQQHLIWQNGELDDHRRLRDYSICGGSTLRLVLGLRGGPLNAHRIPPLRLTPIQLTPSLPPAIFTRLEGGPSGTARITNISRVTLPTLAAQGIPPRPPQNPHSPDSTGKVPDGLDPLKAAVSDSASVEISKNLTNLPEPNEEQNVDTKVAIPSEVSGVSKPNSDSKSPSSVENISPKASVISCDSLKTSAVQMCSNPTVLDDQKRPKLTKNRKQTPEATDEDSPDTIGHSTSDIHKSPAASVPLEISNRISRTRGLARSMDDVPKVAPTDLNSNSQSMLKLAPVPVSAQKISEYNVDHSNAEEKNDRLSPPLDYPPLLQSPGTLRRSLNPLEVPSYWRIYESRGGIQAVSHSSVIRNPLPPVGSTEHDSDSSRPGTGSDHGSSKLRFLKPEVPKSAEEADDFPLSSAGPSAAAAAATLLAGLLSATGSDLPCQTSGTEREYSHPRYPYHWLRRNSPLLEENELPPTVVATGNFWDTDETEDDCDAVAGNLFELDTEHDDDDLDEEDDLVELKGDYAYGLDDDDSLADLEDYLFYYRTGDLLFGPPSLTTGYSPYSYYALRDVYTSDRWRSELENDLSGGTVPDGKTTNTKCQGGTSWQQERSQMVEKVKDLKARMKELRVRRQARHRNADSGIQGKEVPSSEPPISECKEYSPLNQPAVNASNEPTSTQHDAVERPPVPTILPPVDLSNPHAVHSSTTCPTSAVRQSVNSSIAGSSGGEPERRQRQRRFGTVTPPELSMLMQQAAYSDALSELSRRDRVNSALRPFASNPTLPSTNIEGDLKDASPSTTSSIPPRLARRPLSSVVQSSDSLLKHSSLPLTNASLSSDESNHRVSPSFSARCAVNGKPPHSRRSTVVSRPVPTGRPRTSAVTSNATSLFFPSIVGSGAAGLVACSANTARLSLSGEGRLRVSSRMGSSGGTAVKLVNGKSDSGQSVVRALLPSGGGKVDTLVIPRSPPKTTHSPTSSVRRKRCAVCFRKTGIVNSYTCRCGRNFCARHRYAEAHACPFDYKAEARRTLLDANPVVTAPKLPKI</sequence>
<protein>
    <recommendedName>
        <fullName evidence="10">AN1-type zinc finger protein 4</fullName>
    </recommendedName>
</protein>
<feature type="compositionally biased region" description="Polar residues" evidence="5">
    <location>
        <begin position="808"/>
        <end position="817"/>
    </location>
</feature>
<name>A0AAV2U1W8_CALDB</name>
<dbReference type="CDD" id="cd01802">
    <property type="entry name" value="Ubl_ZFAND4"/>
    <property type="match status" value="1"/>
</dbReference>
<feature type="compositionally biased region" description="Low complexity" evidence="5">
    <location>
        <begin position="841"/>
        <end position="850"/>
    </location>
</feature>
<dbReference type="SMART" id="SM00154">
    <property type="entry name" value="ZnF_AN1"/>
    <property type="match status" value="1"/>
</dbReference>
<organism evidence="8 9">
    <name type="scientific">Calicophoron daubneyi</name>
    <name type="common">Rumen fluke</name>
    <name type="synonym">Paramphistomum daubneyi</name>
    <dbReference type="NCBI Taxonomy" id="300641"/>
    <lineage>
        <taxon>Eukaryota</taxon>
        <taxon>Metazoa</taxon>
        <taxon>Spiralia</taxon>
        <taxon>Lophotrochozoa</taxon>
        <taxon>Platyhelminthes</taxon>
        <taxon>Trematoda</taxon>
        <taxon>Digenea</taxon>
        <taxon>Plagiorchiida</taxon>
        <taxon>Pronocephalata</taxon>
        <taxon>Paramphistomoidea</taxon>
        <taxon>Paramphistomidae</taxon>
        <taxon>Calicophoron</taxon>
    </lineage>
</organism>
<dbReference type="GO" id="GO:0008270">
    <property type="term" value="F:zinc ion binding"/>
    <property type="evidence" value="ECO:0007669"/>
    <property type="project" value="UniProtKB-KW"/>
</dbReference>
<comment type="caution">
    <text evidence="8">The sequence shown here is derived from an EMBL/GenBank/DDBJ whole genome shotgun (WGS) entry which is preliminary data.</text>
</comment>
<dbReference type="InterPro" id="IPR019956">
    <property type="entry name" value="Ubiquitin_dom"/>
</dbReference>
<dbReference type="Gene3D" id="4.10.1110.10">
    <property type="entry name" value="AN1-like Zinc finger"/>
    <property type="match status" value="1"/>
</dbReference>
<dbReference type="SMART" id="SM00213">
    <property type="entry name" value="UBQ"/>
    <property type="match status" value="1"/>
</dbReference>
<feature type="domain" description="AN1-type" evidence="7">
    <location>
        <begin position="1006"/>
        <end position="1053"/>
    </location>
</feature>
<dbReference type="Pfam" id="PF01428">
    <property type="entry name" value="zf-AN1"/>
    <property type="match status" value="1"/>
</dbReference>
<dbReference type="SUPFAM" id="SSF54236">
    <property type="entry name" value="Ubiquitin-like"/>
    <property type="match status" value="1"/>
</dbReference>
<feature type="region of interest" description="Disordered" evidence="5">
    <location>
        <begin position="391"/>
        <end position="425"/>
    </location>
</feature>
<feature type="compositionally biased region" description="Polar residues" evidence="5">
    <location>
        <begin position="734"/>
        <end position="754"/>
    </location>
</feature>
<feature type="compositionally biased region" description="Polar residues" evidence="5">
    <location>
        <begin position="693"/>
        <end position="710"/>
    </location>
</feature>
<feature type="region of interest" description="Disordered" evidence="5">
    <location>
        <begin position="129"/>
        <end position="213"/>
    </location>
</feature>
<accession>A0AAV2U1W8</accession>
<keyword evidence="1" id="KW-0479">Metal-binding</keyword>
<evidence type="ECO:0000256" key="1">
    <source>
        <dbReference type="ARBA" id="ARBA00022723"/>
    </source>
</evidence>
<dbReference type="PROSITE" id="PS51039">
    <property type="entry name" value="ZF_AN1"/>
    <property type="match status" value="1"/>
</dbReference>
<feature type="region of interest" description="Disordered" evidence="5">
    <location>
        <begin position="614"/>
        <end position="642"/>
    </location>
</feature>
<dbReference type="PANTHER" id="PTHR46728">
    <property type="entry name" value="AN1-TYPE ZINC FINGER PROTEIN 4"/>
    <property type="match status" value="1"/>
</dbReference>
<dbReference type="Proteomes" id="UP001497525">
    <property type="component" value="Unassembled WGS sequence"/>
</dbReference>
<feature type="region of interest" description="Disordered" evidence="5">
    <location>
        <begin position="660"/>
        <end position="776"/>
    </location>
</feature>
<feature type="compositionally biased region" description="Low complexity" evidence="5">
    <location>
        <begin position="199"/>
        <end position="210"/>
    </location>
</feature>
<keyword evidence="2 4" id="KW-0863">Zinc-finger</keyword>
<evidence type="ECO:0000256" key="5">
    <source>
        <dbReference type="SAM" id="MobiDB-lite"/>
    </source>
</evidence>
<dbReference type="SUPFAM" id="SSF118310">
    <property type="entry name" value="AN1-like Zinc finger"/>
    <property type="match status" value="1"/>
</dbReference>
<dbReference type="EMBL" id="CAXLJL010000967">
    <property type="protein sequence ID" value="CAL5142149.1"/>
    <property type="molecule type" value="Genomic_DNA"/>
</dbReference>
<feature type="region of interest" description="Disordered" evidence="5">
    <location>
        <begin position="802"/>
        <end position="850"/>
    </location>
</feature>
<proteinExistence type="predicted"/>
<feature type="compositionally biased region" description="Polar residues" evidence="5">
    <location>
        <begin position="163"/>
        <end position="177"/>
    </location>
</feature>
<dbReference type="AlphaFoldDB" id="A0AAV2U1W8"/>
<dbReference type="InterPro" id="IPR000058">
    <property type="entry name" value="Znf_AN1"/>
</dbReference>
<evidence type="ECO:0000313" key="8">
    <source>
        <dbReference type="EMBL" id="CAL5142149.1"/>
    </source>
</evidence>
<feature type="region of interest" description="Disordered" evidence="5">
    <location>
        <begin position="237"/>
        <end position="313"/>
    </location>
</feature>
<feature type="compositionally biased region" description="Basic and acidic residues" evidence="5">
    <location>
        <begin position="338"/>
        <end position="347"/>
    </location>
</feature>
<dbReference type="InterPro" id="IPR035896">
    <property type="entry name" value="AN1-like_Znf"/>
</dbReference>
<dbReference type="PROSITE" id="PS50053">
    <property type="entry name" value="UBIQUITIN_2"/>
    <property type="match status" value="1"/>
</dbReference>